<dbReference type="InterPro" id="IPR002867">
    <property type="entry name" value="IBR_dom"/>
</dbReference>
<keyword evidence="6 9" id="KW-0863">Zinc-finger</keyword>
<evidence type="ECO:0000256" key="5">
    <source>
        <dbReference type="ARBA" id="ARBA00022737"/>
    </source>
</evidence>
<dbReference type="PROSITE" id="PS00518">
    <property type="entry name" value="ZF_RING_1"/>
    <property type="match status" value="2"/>
</dbReference>
<dbReference type="SMART" id="SM00184">
    <property type="entry name" value="RING"/>
    <property type="match status" value="2"/>
</dbReference>
<dbReference type="Pfam" id="PF00097">
    <property type="entry name" value="zf-C3HC4"/>
    <property type="match status" value="1"/>
</dbReference>
<dbReference type="AlphaFoldDB" id="A0AAU9JEU8"/>
<dbReference type="InterPro" id="IPR044066">
    <property type="entry name" value="TRIAD_supradom"/>
</dbReference>
<evidence type="ECO:0000256" key="4">
    <source>
        <dbReference type="ARBA" id="ARBA00022723"/>
    </source>
</evidence>
<dbReference type="InterPro" id="IPR013083">
    <property type="entry name" value="Znf_RING/FYVE/PHD"/>
</dbReference>
<dbReference type="EMBL" id="CAJZBQ010000036">
    <property type="protein sequence ID" value="CAG9324521.1"/>
    <property type="molecule type" value="Genomic_DNA"/>
</dbReference>
<evidence type="ECO:0000256" key="3">
    <source>
        <dbReference type="ARBA" id="ARBA00022679"/>
    </source>
</evidence>
<evidence type="ECO:0000259" key="10">
    <source>
        <dbReference type="PROSITE" id="PS50089"/>
    </source>
</evidence>
<dbReference type="Pfam" id="PF01485">
    <property type="entry name" value="IBR"/>
    <property type="match status" value="1"/>
</dbReference>
<dbReference type="InterPro" id="IPR017907">
    <property type="entry name" value="Znf_RING_CS"/>
</dbReference>
<gene>
    <name evidence="12" type="ORF">BSTOLATCC_MIC36307</name>
</gene>
<dbReference type="Gene3D" id="2.20.25.20">
    <property type="match status" value="1"/>
</dbReference>
<keyword evidence="3" id="KW-0808">Transferase</keyword>
<dbReference type="InterPro" id="IPR018957">
    <property type="entry name" value="Znf_C3HC4_RING-type"/>
</dbReference>
<feature type="domain" description="RING-type" evidence="11">
    <location>
        <begin position="156"/>
        <end position="357"/>
    </location>
</feature>
<dbReference type="GO" id="GO:0061630">
    <property type="term" value="F:ubiquitin protein ligase activity"/>
    <property type="evidence" value="ECO:0007669"/>
    <property type="project" value="UniProtKB-EC"/>
</dbReference>
<evidence type="ECO:0000256" key="2">
    <source>
        <dbReference type="ARBA" id="ARBA00012251"/>
    </source>
</evidence>
<dbReference type="InterPro" id="IPR031127">
    <property type="entry name" value="E3_UB_ligase_RBR"/>
</dbReference>
<accession>A0AAU9JEU8</accession>
<dbReference type="EC" id="2.3.2.31" evidence="2"/>
<keyword evidence="13" id="KW-1185">Reference proteome</keyword>
<evidence type="ECO:0000313" key="13">
    <source>
        <dbReference type="Proteomes" id="UP001162131"/>
    </source>
</evidence>
<feature type="domain" description="RING-type" evidence="10">
    <location>
        <begin position="160"/>
        <end position="210"/>
    </location>
</feature>
<proteinExistence type="predicted"/>
<evidence type="ECO:0000256" key="9">
    <source>
        <dbReference type="PROSITE-ProRule" id="PRU00175"/>
    </source>
</evidence>
<evidence type="ECO:0000313" key="12">
    <source>
        <dbReference type="EMBL" id="CAG9324521.1"/>
    </source>
</evidence>
<dbReference type="Gene3D" id="1.20.120.1750">
    <property type="match status" value="1"/>
</dbReference>
<keyword evidence="7" id="KW-0833">Ubl conjugation pathway</keyword>
<protein>
    <recommendedName>
        <fullName evidence="2">RBR-type E3 ubiquitin transferase</fullName>
        <ecNumber evidence="2">2.3.2.31</ecNumber>
    </recommendedName>
</protein>
<keyword evidence="8" id="KW-0862">Zinc</keyword>
<organism evidence="12 13">
    <name type="scientific">Blepharisma stoltei</name>
    <dbReference type="NCBI Taxonomy" id="1481888"/>
    <lineage>
        <taxon>Eukaryota</taxon>
        <taxon>Sar</taxon>
        <taxon>Alveolata</taxon>
        <taxon>Ciliophora</taxon>
        <taxon>Postciliodesmatophora</taxon>
        <taxon>Heterotrichea</taxon>
        <taxon>Heterotrichida</taxon>
        <taxon>Blepharismidae</taxon>
        <taxon>Blepharisma</taxon>
    </lineage>
</organism>
<evidence type="ECO:0000259" key="11">
    <source>
        <dbReference type="PROSITE" id="PS51873"/>
    </source>
</evidence>
<keyword evidence="5" id="KW-0677">Repeat</keyword>
<dbReference type="InterPro" id="IPR001841">
    <property type="entry name" value="Znf_RING"/>
</dbReference>
<dbReference type="Gene3D" id="3.30.40.10">
    <property type="entry name" value="Zinc/RING finger domain, C3HC4 (zinc finger)"/>
    <property type="match status" value="1"/>
</dbReference>
<name>A0AAU9JEU8_9CILI</name>
<sequence length="368" mass="41692">MMNISSWLLDGAKEVGRSAISQMYDLGSSLTSSIAGSAGKVIYSIKDMIWDRGLCYMCKSSQIIDIPCKHCLCRFCLVRYISIMTENQDCDFVPCFICKFPISVNIDEINANEECKDPEEDKSYNIDSSENSNCIDAKSEEVRCQNRSSSISRPPPMFLCEIDGEQHSMDDAFTLECDHRFCRSCIEQYITIKIDSNELREDQLACPLCNNPITVNEVFGAVPYNKYMLYINIKDRTAIVDGHPVKQCPYCEILISIPANLKKIVCPNPHCKKTYCPQCNKNYHPGKSCQEMNKVEEEIPGIAKCPKCGEGYFKDDGCNFMTCRRTCQNFTCFCFLCGKKLSRSQHYSHFQKGGPFGQSCNTLDGIKE</sequence>
<dbReference type="PROSITE" id="PS51873">
    <property type="entry name" value="TRIAD"/>
    <property type="match status" value="1"/>
</dbReference>
<comment type="caution">
    <text evidence="12">The sequence shown here is derived from an EMBL/GenBank/DDBJ whole genome shotgun (WGS) entry which is preliminary data.</text>
</comment>
<dbReference type="PROSITE" id="PS50089">
    <property type="entry name" value="ZF_RING_2"/>
    <property type="match status" value="1"/>
</dbReference>
<reference evidence="12" key="1">
    <citation type="submission" date="2021-09" db="EMBL/GenBank/DDBJ databases">
        <authorList>
            <consortium name="AG Swart"/>
            <person name="Singh M."/>
            <person name="Singh A."/>
            <person name="Seah K."/>
            <person name="Emmerich C."/>
        </authorList>
    </citation>
    <scope>NUCLEOTIDE SEQUENCE</scope>
    <source>
        <strain evidence="12">ATCC30299</strain>
    </source>
</reference>
<evidence type="ECO:0000256" key="1">
    <source>
        <dbReference type="ARBA" id="ARBA00001798"/>
    </source>
</evidence>
<evidence type="ECO:0000256" key="6">
    <source>
        <dbReference type="ARBA" id="ARBA00022771"/>
    </source>
</evidence>
<dbReference type="Proteomes" id="UP001162131">
    <property type="component" value="Unassembled WGS sequence"/>
</dbReference>
<dbReference type="PANTHER" id="PTHR11685">
    <property type="entry name" value="RBR FAMILY RING FINGER AND IBR DOMAIN-CONTAINING"/>
    <property type="match status" value="1"/>
</dbReference>
<dbReference type="GO" id="GO:0016567">
    <property type="term" value="P:protein ubiquitination"/>
    <property type="evidence" value="ECO:0007669"/>
    <property type="project" value="InterPro"/>
</dbReference>
<evidence type="ECO:0000256" key="7">
    <source>
        <dbReference type="ARBA" id="ARBA00022786"/>
    </source>
</evidence>
<dbReference type="SUPFAM" id="SSF57850">
    <property type="entry name" value="RING/U-box"/>
    <property type="match status" value="3"/>
</dbReference>
<evidence type="ECO:0000256" key="8">
    <source>
        <dbReference type="ARBA" id="ARBA00022833"/>
    </source>
</evidence>
<dbReference type="GO" id="GO:0008270">
    <property type="term" value="F:zinc ion binding"/>
    <property type="evidence" value="ECO:0007669"/>
    <property type="project" value="UniProtKB-KW"/>
</dbReference>
<keyword evidence="4" id="KW-0479">Metal-binding</keyword>
<comment type="catalytic activity">
    <reaction evidence="1">
        <text>[E2 ubiquitin-conjugating enzyme]-S-ubiquitinyl-L-cysteine + [acceptor protein]-L-lysine = [E2 ubiquitin-conjugating enzyme]-L-cysteine + [acceptor protein]-N(6)-ubiquitinyl-L-lysine.</text>
        <dbReference type="EC" id="2.3.2.31"/>
    </reaction>
</comment>